<proteinExistence type="predicted"/>
<evidence type="ECO:0000256" key="1">
    <source>
        <dbReference type="SAM" id="MobiDB-lite"/>
    </source>
</evidence>
<reference evidence="3 4" key="1">
    <citation type="submission" date="2012-09" db="EMBL/GenBank/DDBJ databases">
        <title>Genome Sequence of alkane-degrading Bacterium Alcanivorax sp. 521-1.</title>
        <authorList>
            <person name="Lai Q."/>
            <person name="Shao Z."/>
        </authorList>
    </citation>
    <scope>NUCLEOTIDE SEQUENCE [LARGE SCALE GENOMIC DNA]</scope>
    <source>
        <strain evidence="3 4">521-1</strain>
    </source>
</reference>
<dbReference type="EMBL" id="ARXX01000006">
    <property type="protein sequence ID" value="MBF5055311.1"/>
    <property type="molecule type" value="Genomic_DNA"/>
</dbReference>
<accession>A0ABS0APA8</accession>
<evidence type="ECO:0000313" key="3">
    <source>
        <dbReference type="EMBL" id="MBF5055311.1"/>
    </source>
</evidence>
<sequence length="129" mass="14268">MKNVLIPFAIAAMSAAPLSFAQADDYLAQRQNLDSFEQIQSAYQEAVAQGQRARAAGNDQGQARDYLAQRLNQDQAQFIAAEYRELQAQQAVVQAEGNPEGEGRDYLSERENLDSPQYINDALEDLGQS</sequence>
<protein>
    <recommendedName>
        <fullName evidence="5">DUF4148 domain-containing protein</fullName>
    </recommendedName>
</protein>
<feature type="signal peptide" evidence="2">
    <location>
        <begin position="1"/>
        <end position="23"/>
    </location>
</feature>
<name>A0ABS0APA8_9GAMM</name>
<feature type="chain" id="PRO_5045127103" description="DUF4148 domain-containing protein" evidence="2">
    <location>
        <begin position="24"/>
        <end position="129"/>
    </location>
</feature>
<keyword evidence="4" id="KW-1185">Reference proteome</keyword>
<feature type="compositionally biased region" description="Basic and acidic residues" evidence="1">
    <location>
        <begin position="101"/>
        <end position="113"/>
    </location>
</feature>
<feature type="region of interest" description="Disordered" evidence="1">
    <location>
        <begin position="91"/>
        <end position="129"/>
    </location>
</feature>
<dbReference type="RefSeq" id="WP_161382503.1">
    <property type="nucleotide sequence ID" value="NZ_ARXX01000006.1"/>
</dbReference>
<keyword evidence="2" id="KW-0732">Signal</keyword>
<evidence type="ECO:0000313" key="4">
    <source>
        <dbReference type="Proteomes" id="UP000662703"/>
    </source>
</evidence>
<evidence type="ECO:0008006" key="5">
    <source>
        <dbReference type="Google" id="ProtNLM"/>
    </source>
</evidence>
<evidence type="ECO:0000256" key="2">
    <source>
        <dbReference type="SAM" id="SignalP"/>
    </source>
</evidence>
<organism evidence="3 4">
    <name type="scientific">Alloalcanivorax profundimaris</name>
    <dbReference type="NCBI Taxonomy" id="2735259"/>
    <lineage>
        <taxon>Bacteria</taxon>
        <taxon>Pseudomonadati</taxon>
        <taxon>Pseudomonadota</taxon>
        <taxon>Gammaproteobacteria</taxon>
        <taxon>Oceanospirillales</taxon>
        <taxon>Alcanivoracaceae</taxon>
        <taxon>Alloalcanivorax</taxon>
    </lineage>
</organism>
<dbReference type="Proteomes" id="UP000662703">
    <property type="component" value="Unassembled WGS sequence"/>
</dbReference>
<comment type="caution">
    <text evidence="3">The sequence shown here is derived from an EMBL/GenBank/DDBJ whole genome shotgun (WGS) entry which is preliminary data.</text>
</comment>
<gene>
    <name evidence="3" type="ORF">Y5W_00605</name>
</gene>